<protein>
    <submittedName>
        <fullName evidence="3">Uncharacterized protein</fullName>
    </submittedName>
</protein>
<evidence type="ECO:0000313" key="3">
    <source>
        <dbReference type="EMBL" id="GIJ48473.1"/>
    </source>
</evidence>
<keyword evidence="4" id="KW-1185">Reference proteome</keyword>
<accession>A0A8J3YRK7</accession>
<feature type="region of interest" description="Disordered" evidence="1">
    <location>
        <begin position="370"/>
        <end position="403"/>
    </location>
</feature>
<dbReference type="EMBL" id="BOPF01000021">
    <property type="protein sequence ID" value="GIJ48473.1"/>
    <property type="molecule type" value="Genomic_DNA"/>
</dbReference>
<organism evidence="3 4">
    <name type="scientific">Virgisporangium aliadipatigenens</name>
    <dbReference type="NCBI Taxonomy" id="741659"/>
    <lineage>
        <taxon>Bacteria</taxon>
        <taxon>Bacillati</taxon>
        <taxon>Actinomycetota</taxon>
        <taxon>Actinomycetes</taxon>
        <taxon>Micromonosporales</taxon>
        <taxon>Micromonosporaceae</taxon>
        <taxon>Virgisporangium</taxon>
    </lineage>
</organism>
<evidence type="ECO:0000256" key="1">
    <source>
        <dbReference type="SAM" id="MobiDB-lite"/>
    </source>
</evidence>
<feature type="transmembrane region" description="Helical" evidence="2">
    <location>
        <begin position="54"/>
        <end position="73"/>
    </location>
</feature>
<comment type="caution">
    <text evidence="3">The sequence shown here is derived from an EMBL/GenBank/DDBJ whole genome shotgun (WGS) entry which is preliminary data.</text>
</comment>
<evidence type="ECO:0000256" key="2">
    <source>
        <dbReference type="SAM" id="Phobius"/>
    </source>
</evidence>
<keyword evidence="2" id="KW-0812">Transmembrane</keyword>
<feature type="compositionally biased region" description="Low complexity" evidence="1">
    <location>
        <begin position="377"/>
        <end position="403"/>
    </location>
</feature>
<reference evidence="3" key="1">
    <citation type="submission" date="2021-01" db="EMBL/GenBank/DDBJ databases">
        <title>Whole genome shotgun sequence of Virgisporangium aliadipatigenens NBRC 105644.</title>
        <authorList>
            <person name="Komaki H."/>
            <person name="Tamura T."/>
        </authorList>
    </citation>
    <scope>NUCLEOTIDE SEQUENCE</scope>
    <source>
        <strain evidence="3">NBRC 105644</strain>
    </source>
</reference>
<evidence type="ECO:0000313" key="4">
    <source>
        <dbReference type="Proteomes" id="UP000619260"/>
    </source>
</evidence>
<dbReference type="AlphaFoldDB" id="A0A8J3YRK7"/>
<name>A0A8J3YRK7_9ACTN</name>
<feature type="transmembrane region" description="Helical" evidence="2">
    <location>
        <begin position="156"/>
        <end position="179"/>
    </location>
</feature>
<feature type="transmembrane region" description="Helical" evidence="2">
    <location>
        <begin position="108"/>
        <end position="125"/>
    </location>
</feature>
<proteinExistence type="predicted"/>
<dbReference type="Proteomes" id="UP000619260">
    <property type="component" value="Unassembled WGS sequence"/>
</dbReference>
<gene>
    <name evidence="3" type="ORF">Val02_53590</name>
</gene>
<feature type="transmembrane region" description="Helical" evidence="2">
    <location>
        <begin position="132"/>
        <end position="150"/>
    </location>
</feature>
<sequence>MPILRSSAADRAKKIYDKGAVRGALAIAGTWHFGNDLPAALLTWQKVHPAGLGLAVWCAYTVVGVVAAVALLRGRRLEPFAVWICTAVLLAGTAALHLSAGSGGIFEWPNWAWGAVGWLGLLVLWRHDVEATVAFLSANAIITTAALLSSTGPDRYQLAMLLGVVYGTASLQLGALLGARMITETARRAAAAREAGDRVLARGIAAEETRLERRRRYATARAAAEDLLAGLAGGALDPDDPMVRARCAIAAARLRRLVTETDDVPDPLLHDLRAAADVAERRGAAVTLDQVGAVGDLPTEVRQALVEAPTEVLAAAHGTARVTVVSTGDDISVSVLADGDTPGVVGPPPGADVSLSVEREDGQLWVQTRWRRSAQPSSTTTKSSSTVSVPGQRQTRSTASTSS</sequence>
<feature type="transmembrane region" description="Helical" evidence="2">
    <location>
        <begin position="80"/>
        <end position="102"/>
    </location>
</feature>
<keyword evidence="2" id="KW-0472">Membrane</keyword>
<keyword evidence="2" id="KW-1133">Transmembrane helix</keyword>